<dbReference type="PANTHER" id="PTHR43701:SF2">
    <property type="entry name" value="MEMBRANE TRANSPORTER PROTEIN YJNA-RELATED"/>
    <property type="match status" value="1"/>
</dbReference>
<dbReference type="RefSeq" id="WP_110234675.1">
    <property type="nucleotide sequence ID" value="NZ_CP023994.1"/>
</dbReference>
<evidence type="ECO:0000313" key="7">
    <source>
        <dbReference type="EMBL" id="AWR22224.1"/>
    </source>
</evidence>
<evidence type="ECO:0000313" key="8">
    <source>
        <dbReference type="Proteomes" id="UP000246894"/>
    </source>
</evidence>
<keyword evidence="5 6" id="KW-0472">Membrane</keyword>
<keyword evidence="4 6" id="KW-1133">Transmembrane helix</keyword>
<proteinExistence type="inferred from homology"/>
<keyword evidence="6" id="KW-1003">Cell membrane</keyword>
<evidence type="ECO:0000256" key="2">
    <source>
        <dbReference type="ARBA" id="ARBA00009142"/>
    </source>
</evidence>
<feature type="transmembrane region" description="Helical" evidence="6">
    <location>
        <begin position="6"/>
        <end position="32"/>
    </location>
</feature>
<evidence type="ECO:0000256" key="1">
    <source>
        <dbReference type="ARBA" id="ARBA00004141"/>
    </source>
</evidence>
<dbReference type="GO" id="GO:0005886">
    <property type="term" value="C:plasma membrane"/>
    <property type="evidence" value="ECO:0007669"/>
    <property type="project" value="UniProtKB-SubCell"/>
</dbReference>
<dbReference type="InterPro" id="IPR051598">
    <property type="entry name" value="TSUP/Inactive_protease-like"/>
</dbReference>
<feature type="transmembrane region" description="Helical" evidence="6">
    <location>
        <begin position="92"/>
        <end position="114"/>
    </location>
</feature>
<feature type="transmembrane region" description="Helical" evidence="6">
    <location>
        <begin position="228"/>
        <end position="244"/>
    </location>
</feature>
<dbReference type="Proteomes" id="UP000246894">
    <property type="component" value="Chromosome"/>
</dbReference>
<reference evidence="7 8" key="1">
    <citation type="submission" date="2017-10" db="EMBL/GenBank/DDBJ databases">
        <title>Genome of an Actinobacterium that displays light-enhanced growth.</title>
        <authorList>
            <person name="Maresca J.A."/>
            <person name="Hempel P."/>
            <person name="Shevchenko O."/>
            <person name="Miller K.J."/>
            <person name="Hahn M.W."/>
        </authorList>
    </citation>
    <scope>NUCLEOTIDE SEQUENCE [LARGE SCALE GENOMIC DNA]</scope>
    <source>
        <strain evidence="7 8">MWH-Mo1</strain>
    </source>
</reference>
<comment type="subcellular location">
    <subcellularLocation>
        <location evidence="6">Cell membrane</location>
        <topology evidence="6">Multi-pass membrane protein</topology>
    </subcellularLocation>
    <subcellularLocation>
        <location evidence="1">Membrane</location>
        <topology evidence="1">Multi-pass membrane protein</topology>
    </subcellularLocation>
</comment>
<sequence>MLIPLLVTGVVGGFLSGFFGVGGGIIMVPLLMMWAKFDQKRASATSLLAIVPTSLVGAMTYASNHQVDVLVAVFVAIGAIVGAPLGSKLLRVLPVAVVHWTFITMMVIEAFRLLFVTDVTRGSFELTFFTGAGLIGLGLLMGVASGMLGIGGGVIAVPVFMSVFGLAPLLAKGTSLLAMVPTAIAGTIPNLRAGLVVLKDGVVVGIAAVAASFGGVALAFILPDQLSAQLFGLLLLGVAIQSAVRRLNKRAVKK</sequence>
<dbReference type="EMBL" id="CP023994">
    <property type="protein sequence ID" value="AWR22224.1"/>
    <property type="molecule type" value="Genomic_DNA"/>
</dbReference>
<evidence type="ECO:0000256" key="4">
    <source>
        <dbReference type="ARBA" id="ARBA00022989"/>
    </source>
</evidence>
<organism evidence="7 8">
    <name type="scientific">Aurantimicrobium photophilum</name>
    <dbReference type="NCBI Taxonomy" id="1987356"/>
    <lineage>
        <taxon>Bacteria</taxon>
        <taxon>Bacillati</taxon>
        <taxon>Actinomycetota</taxon>
        <taxon>Actinomycetes</taxon>
        <taxon>Micrococcales</taxon>
        <taxon>Microbacteriaceae</taxon>
        <taxon>Aurantimicrobium</taxon>
    </lineage>
</organism>
<feature type="transmembrane region" description="Helical" evidence="6">
    <location>
        <begin position="126"/>
        <end position="143"/>
    </location>
</feature>
<gene>
    <name evidence="7" type="ORF">AURMO_01641</name>
</gene>
<feature type="transmembrane region" description="Helical" evidence="6">
    <location>
        <begin position="202"/>
        <end position="222"/>
    </location>
</feature>
<evidence type="ECO:0000256" key="3">
    <source>
        <dbReference type="ARBA" id="ARBA00022692"/>
    </source>
</evidence>
<feature type="transmembrane region" description="Helical" evidence="6">
    <location>
        <begin position="69"/>
        <end position="85"/>
    </location>
</feature>
<evidence type="ECO:0000256" key="5">
    <source>
        <dbReference type="ARBA" id="ARBA00023136"/>
    </source>
</evidence>
<name>A0A2Z3S1Z2_9MICO</name>
<keyword evidence="3 6" id="KW-0812">Transmembrane</keyword>
<dbReference type="Pfam" id="PF01925">
    <property type="entry name" value="TauE"/>
    <property type="match status" value="2"/>
</dbReference>
<keyword evidence="8" id="KW-1185">Reference proteome</keyword>
<protein>
    <recommendedName>
        <fullName evidence="6">Probable membrane transporter protein</fullName>
    </recommendedName>
</protein>
<dbReference type="AlphaFoldDB" id="A0A2Z3S1Z2"/>
<accession>A0A2Z3S1Z2</accession>
<feature type="transmembrane region" description="Helical" evidence="6">
    <location>
        <begin position="44"/>
        <end position="63"/>
    </location>
</feature>
<dbReference type="KEGG" id="aum:AURMO_01641"/>
<dbReference type="PANTHER" id="PTHR43701">
    <property type="entry name" value="MEMBRANE TRANSPORTER PROTEIN MJ0441-RELATED"/>
    <property type="match status" value="1"/>
</dbReference>
<dbReference type="OrthoDB" id="3700425at2"/>
<comment type="similarity">
    <text evidence="2 6">Belongs to the 4-toluene sulfonate uptake permease (TSUP) (TC 2.A.102) family.</text>
</comment>
<feature type="transmembrane region" description="Helical" evidence="6">
    <location>
        <begin position="150"/>
        <end position="170"/>
    </location>
</feature>
<evidence type="ECO:0000256" key="6">
    <source>
        <dbReference type="RuleBase" id="RU363041"/>
    </source>
</evidence>
<dbReference type="InterPro" id="IPR002781">
    <property type="entry name" value="TM_pro_TauE-like"/>
</dbReference>